<dbReference type="Pfam" id="PF08245">
    <property type="entry name" value="Mur_ligase_M"/>
    <property type="match status" value="1"/>
</dbReference>
<dbReference type="PANTHER" id="PTHR43024:SF1">
    <property type="entry name" value="UDP-N-ACETYLMURAMOYL-TRIPEPTIDE--D-ALANYL-D-ALANINE LIGASE"/>
    <property type="match status" value="1"/>
</dbReference>
<evidence type="ECO:0000256" key="1">
    <source>
        <dbReference type="ARBA" id="ARBA00022598"/>
    </source>
</evidence>
<evidence type="ECO:0000256" key="2">
    <source>
        <dbReference type="ARBA" id="ARBA00022741"/>
    </source>
</evidence>
<name>A0A6S4GSJ4_9BACT</name>
<keyword evidence="2" id="KW-0547">Nucleotide-binding</keyword>
<dbReference type="GO" id="GO:0016881">
    <property type="term" value="F:acid-amino acid ligase activity"/>
    <property type="evidence" value="ECO:0007669"/>
    <property type="project" value="InterPro"/>
</dbReference>
<dbReference type="InterPro" id="IPR036565">
    <property type="entry name" value="Mur-like_cat_sf"/>
</dbReference>
<keyword evidence="3" id="KW-0067">ATP-binding</keyword>
<protein>
    <submittedName>
        <fullName evidence="6">Uncharacterized protein</fullName>
    </submittedName>
</protein>
<accession>A0A6S4GSJ4</accession>
<dbReference type="InterPro" id="IPR051046">
    <property type="entry name" value="MurCDEF_CellWall_CoF430Synth"/>
</dbReference>
<dbReference type="InterPro" id="IPR036615">
    <property type="entry name" value="Mur_ligase_C_dom_sf"/>
</dbReference>
<keyword evidence="7" id="KW-1185">Reference proteome</keyword>
<evidence type="ECO:0000313" key="7">
    <source>
        <dbReference type="Proteomes" id="UP000030902"/>
    </source>
</evidence>
<evidence type="ECO:0000313" key="6">
    <source>
        <dbReference type="EMBL" id="AJA06868.1"/>
    </source>
</evidence>
<evidence type="ECO:0000259" key="4">
    <source>
        <dbReference type="Pfam" id="PF02875"/>
    </source>
</evidence>
<dbReference type="PANTHER" id="PTHR43024">
    <property type="entry name" value="UDP-N-ACETYLMURAMOYL-TRIPEPTIDE--D-ALANYL-D-ALANINE LIGASE"/>
    <property type="match status" value="1"/>
</dbReference>
<dbReference type="SUPFAM" id="SSF53244">
    <property type="entry name" value="MurD-like peptide ligases, peptide-binding domain"/>
    <property type="match status" value="1"/>
</dbReference>
<dbReference type="Proteomes" id="UP000030902">
    <property type="component" value="Chromosome"/>
</dbReference>
<gene>
    <name evidence="6" type="ORF">TM7x_02645</name>
</gene>
<reference evidence="6 7" key="1">
    <citation type="journal article" date="2015" name="Proc. Natl. Acad. Sci. U.S.A.">
        <title>Cultivation of a human-associated TM7 phylotype reveals a reduced genome and epibiotic parasitic lifestyle.</title>
        <authorList>
            <person name="He X."/>
            <person name="McLean J.S."/>
            <person name="Edlund A."/>
            <person name="Yooseph S."/>
            <person name="Hall A.P."/>
            <person name="Liu S.Y."/>
            <person name="Dorrestein P.C."/>
            <person name="Esquenazi E."/>
            <person name="Hunter R.C."/>
            <person name="Cheng G."/>
            <person name="Nelson K.E."/>
            <person name="Lux R."/>
            <person name="Shi W."/>
        </authorList>
    </citation>
    <scope>NUCLEOTIDE SEQUENCE [LARGE SCALE GENOMIC DNA]</scope>
    <source>
        <strain evidence="6 7">TM7x</strain>
    </source>
</reference>
<evidence type="ECO:0000256" key="3">
    <source>
        <dbReference type="ARBA" id="ARBA00022840"/>
    </source>
</evidence>
<keyword evidence="1" id="KW-0436">Ligase</keyword>
<dbReference type="KEGG" id="sox:TM7x_02645"/>
<dbReference type="Gene3D" id="3.40.1190.10">
    <property type="entry name" value="Mur-like, catalytic domain"/>
    <property type="match status" value="1"/>
</dbReference>
<dbReference type="RefSeq" id="WP_039327636.1">
    <property type="nucleotide sequence ID" value="NZ_CP007496.1"/>
</dbReference>
<dbReference type="Gene3D" id="3.90.190.20">
    <property type="entry name" value="Mur ligase, C-terminal domain"/>
    <property type="match status" value="1"/>
</dbReference>
<dbReference type="Pfam" id="PF02875">
    <property type="entry name" value="Mur_ligase_C"/>
    <property type="match status" value="1"/>
</dbReference>
<evidence type="ECO:0000259" key="5">
    <source>
        <dbReference type="Pfam" id="PF08245"/>
    </source>
</evidence>
<proteinExistence type="predicted"/>
<dbReference type="InterPro" id="IPR013221">
    <property type="entry name" value="Mur_ligase_cen"/>
</dbReference>
<feature type="domain" description="Mur ligase central" evidence="5">
    <location>
        <begin position="31"/>
        <end position="240"/>
    </location>
</feature>
<dbReference type="AlphaFoldDB" id="A0A6S4GSJ4"/>
<feature type="domain" description="Mur ligase C-terminal" evidence="4">
    <location>
        <begin position="263"/>
        <end position="386"/>
    </location>
</feature>
<dbReference type="InterPro" id="IPR004101">
    <property type="entry name" value="Mur_ligase_C"/>
</dbReference>
<dbReference type="EMBL" id="CP007496">
    <property type="protein sequence ID" value="AJA06868.1"/>
    <property type="molecule type" value="Genomic_DNA"/>
</dbReference>
<dbReference type="SUPFAM" id="SSF53623">
    <property type="entry name" value="MurD-like peptide ligases, catalytic domain"/>
    <property type="match status" value="1"/>
</dbReference>
<organism evidence="6 7">
    <name type="scientific">Candidatus Nanosynbacter lyticus</name>
    <dbReference type="NCBI Taxonomy" id="2093824"/>
    <lineage>
        <taxon>Bacteria</taxon>
        <taxon>Candidatus Saccharimonadota</taxon>
        <taxon>Candidatus Saccharimonadia</taxon>
        <taxon>Candidatus Nanosynbacterales</taxon>
        <taxon>Candidatus Nanosynbacteraceae</taxon>
        <taxon>Candidatus Nanosynbacter</taxon>
    </lineage>
</organism>
<dbReference type="GO" id="GO:0005524">
    <property type="term" value="F:ATP binding"/>
    <property type="evidence" value="ECO:0007669"/>
    <property type="project" value="UniProtKB-KW"/>
</dbReference>
<sequence length="429" mass="47904">MVTVSKKREEKLAELVREFFAAHPEVRLVAVTGSAGKASAKIAIGTVLSRQFDIQLRTDEPKTKADVLLQMMGVRMPEKGLFKWWKVIRAVKKRIKAEKPDIQIIVQEFNPKEPGYNLWFKNYIMPDIAVVTSATNGRMQVEHSLEEVANEMISLANYSRMAMINRDDIDGRFASFLTNPNITTYGSDPVAEYNFDDRNFSLTDGHHGFIMSPENPDGLEVDVKLIGEHNVRPAVVAAAVGYALGESEENIKKGVESLRPLPGRMNLLKGADNTWLIDDSYSSTPLTALAALQSLYRIETPQRIAVLGNMNGLKGIFEQVHAELGANCNPDLLDWVVTVGDKANQYLAPAARQKGCQVKECKNAIEAGSFVRDKLRSEGIALFKGSSGGVWLEESIKINLHSTEDDKYLVRQTPEWIARKNQFFSQFKD</sequence>